<keyword evidence="4" id="KW-0472">Membrane</keyword>
<evidence type="ECO:0000259" key="8">
    <source>
        <dbReference type="Pfam" id="PF14322"/>
    </source>
</evidence>
<feature type="signal peptide" evidence="6">
    <location>
        <begin position="1"/>
        <end position="21"/>
    </location>
</feature>
<keyword evidence="3 6" id="KW-0732">Signal</keyword>
<evidence type="ECO:0000259" key="7">
    <source>
        <dbReference type="Pfam" id="PF07980"/>
    </source>
</evidence>
<sequence length="451" mass="51786">MKYLQLLYSVMFLGLFSGCTAFLDAKPEDTLATPTKLQDLQGMLDYESSLNMNYPSSGDIAADYFFLTSEDWQGFEVDPRNTYTWDADAQNLLEWTYAHRRIFQSNVVLDAVDAAELNGRSESDRRDVRGQALFFRAFTFFQLAQVYCPYYHVGMEDSPYGLPLKLSSDINEPLFRSTVQQTYQRIIADLELAADLLPEKGLLPVRPSRLAAYGALARVSLVIEDYDNALKYADAYLEINDELLDYNTLDGRSTMPIAVFNKEVAFHAVTLGNSSMHEPTYAFVDSLLAKSYEENDLRRSIFLLKDPSGYFRFKGSYDGTNNVPFAGLATDEVYLLRAETLARLGRNAEATETMNTLLRFRYKTGQFIPWQNIDSEVLLAKILEERQKELLFRGGIRWSDLRRLNRDPRFAKKLIRRLGAQLFELEPLDIRYTFLLPWTVLEMNGLPQNPR</sequence>
<evidence type="ECO:0000256" key="1">
    <source>
        <dbReference type="ARBA" id="ARBA00004442"/>
    </source>
</evidence>
<evidence type="ECO:0000256" key="3">
    <source>
        <dbReference type="ARBA" id="ARBA00022729"/>
    </source>
</evidence>
<proteinExistence type="inferred from homology"/>
<evidence type="ECO:0000256" key="2">
    <source>
        <dbReference type="ARBA" id="ARBA00006275"/>
    </source>
</evidence>
<protein>
    <submittedName>
        <fullName evidence="9">RagB/SusD family nutrient uptake outer membrane protein</fullName>
    </submittedName>
</protein>
<dbReference type="Pfam" id="PF14322">
    <property type="entry name" value="SusD-like_3"/>
    <property type="match status" value="1"/>
</dbReference>
<dbReference type="SUPFAM" id="SSF48452">
    <property type="entry name" value="TPR-like"/>
    <property type="match status" value="1"/>
</dbReference>
<organism evidence="9 10">
    <name type="scientific">Sphingobacterium oryzagri</name>
    <dbReference type="NCBI Taxonomy" id="3025669"/>
    <lineage>
        <taxon>Bacteria</taxon>
        <taxon>Pseudomonadati</taxon>
        <taxon>Bacteroidota</taxon>
        <taxon>Sphingobacteriia</taxon>
        <taxon>Sphingobacteriales</taxon>
        <taxon>Sphingobacteriaceae</taxon>
        <taxon>Sphingobacterium</taxon>
    </lineage>
</organism>
<dbReference type="Pfam" id="PF07980">
    <property type="entry name" value="SusD_RagB"/>
    <property type="match status" value="1"/>
</dbReference>
<dbReference type="Gene3D" id="2.20.20.130">
    <property type="match status" value="1"/>
</dbReference>
<keyword evidence="10" id="KW-1185">Reference proteome</keyword>
<evidence type="ECO:0000313" key="10">
    <source>
        <dbReference type="Proteomes" id="UP001221558"/>
    </source>
</evidence>
<dbReference type="InterPro" id="IPR033985">
    <property type="entry name" value="SusD-like_N"/>
</dbReference>
<dbReference type="PROSITE" id="PS51257">
    <property type="entry name" value="PROKAR_LIPOPROTEIN"/>
    <property type="match status" value="1"/>
</dbReference>
<name>A0ABY7WBU0_9SPHI</name>
<feature type="chain" id="PRO_5046330193" evidence="6">
    <location>
        <begin position="22"/>
        <end position="451"/>
    </location>
</feature>
<evidence type="ECO:0000256" key="6">
    <source>
        <dbReference type="SAM" id="SignalP"/>
    </source>
</evidence>
<feature type="domain" description="RagB/SusD" evidence="7">
    <location>
        <begin position="332"/>
        <end position="403"/>
    </location>
</feature>
<dbReference type="Gene3D" id="1.25.40.390">
    <property type="match status" value="1"/>
</dbReference>
<keyword evidence="5" id="KW-0998">Cell outer membrane</keyword>
<comment type="similarity">
    <text evidence="2">Belongs to the SusD family.</text>
</comment>
<accession>A0ABY7WBU0</accession>
<dbReference type="EMBL" id="CP117880">
    <property type="protein sequence ID" value="WDF66932.1"/>
    <property type="molecule type" value="Genomic_DNA"/>
</dbReference>
<evidence type="ECO:0000256" key="4">
    <source>
        <dbReference type="ARBA" id="ARBA00023136"/>
    </source>
</evidence>
<evidence type="ECO:0000256" key="5">
    <source>
        <dbReference type="ARBA" id="ARBA00023237"/>
    </source>
</evidence>
<evidence type="ECO:0000313" key="9">
    <source>
        <dbReference type="EMBL" id="WDF66932.1"/>
    </source>
</evidence>
<gene>
    <name evidence="9" type="ORF">PQ465_11505</name>
</gene>
<feature type="domain" description="SusD-like N-terminal" evidence="8">
    <location>
        <begin position="22"/>
        <end position="221"/>
    </location>
</feature>
<dbReference type="Proteomes" id="UP001221558">
    <property type="component" value="Chromosome"/>
</dbReference>
<reference evidence="9 10" key="1">
    <citation type="submission" date="2023-02" db="EMBL/GenBank/DDBJ databases">
        <title>Genome sequence of Sphingobacterium sp. KACC 22765.</title>
        <authorList>
            <person name="Kim S."/>
            <person name="Heo J."/>
            <person name="Kwon S.-W."/>
        </authorList>
    </citation>
    <scope>NUCLEOTIDE SEQUENCE [LARGE SCALE GENOMIC DNA]</scope>
    <source>
        <strain evidence="9 10">KACC 22765</strain>
    </source>
</reference>
<comment type="subcellular location">
    <subcellularLocation>
        <location evidence="1">Cell outer membrane</location>
    </subcellularLocation>
</comment>
<dbReference type="Gene3D" id="1.25.40.900">
    <property type="match status" value="1"/>
</dbReference>
<dbReference type="RefSeq" id="WP_274265672.1">
    <property type="nucleotide sequence ID" value="NZ_CP117880.1"/>
</dbReference>
<dbReference type="InterPro" id="IPR012944">
    <property type="entry name" value="SusD_RagB_dom"/>
</dbReference>
<dbReference type="InterPro" id="IPR011990">
    <property type="entry name" value="TPR-like_helical_dom_sf"/>
</dbReference>